<comment type="cofactor">
    <cofactor evidence="1">
        <name>Zn(2+)</name>
        <dbReference type="ChEBI" id="CHEBI:29105"/>
    </cofactor>
</comment>
<keyword evidence="8" id="KW-0378">Hydrolase</keyword>
<dbReference type="OMA" id="WIVNITT"/>
<comment type="subcellular location">
    <subcellularLocation>
        <location evidence="2">Cell membrane</location>
        <topology evidence="2">Multi-pass membrane protein</topology>
    </subcellularLocation>
</comment>
<keyword evidence="15" id="KW-1185">Reference proteome</keyword>
<reference evidence="14" key="1">
    <citation type="submission" date="2013-12" db="EMBL/GenBank/DDBJ databases">
        <authorList>
            <person name="Omoto C.K."/>
            <person name="Sibley D."/>
            <person name="Venepally P."/>
            <person name="Hadjithomas M."/>
            <person name="Karamycheva S."/>
            <person name="Brunk B."/>
            <person name="Roos D."/>
            <person name="Caler E."/>
            <person name="Lorenzi H."/>
        </authorList>
    </citation>
    <scope>NUCLEOTIDE SEQUENCE</scope>
</reference>
<dbReference type="RefSeq" id="XP_011129719.1">
    <property type="nucleotide sequence ID" value="XM_011131417.1"/>
</dbReference>
<dbReference type="CDD" id="cd06158">
    <property type="entry name" value="S2P-M50_like_1"/>
    <property type="match status" value="1"/>
</dbReference>
<evidence type="ECO:0000313" key="14">
    <source>
        <dbReference type="EMBL" id="EZG72960.1"/>
    </source>
</evidence>
<accession>A0A023B9J6</accession>
<evidence type="ECO:0000256" key="5">
    <source>
        <dbReference type="ARBA" id="ARBA00022670"/>
    </source>
</evidence>
<dbReference type="PANTHER" id="PTHR35864">
    <property type="entry name" value="ZINC METALLOPROTEASE MJ0611-RELATED"/>
    <property type="match status" value="1"/>
</dbReference>
<dbReference type="GO" id="GO:0006508">
    <property type="term" value="P:proteolysis"/>
    <property type="evidence" value="ECO:0007669"/>
    <property type="project" value="UniProtKB-KW"/>
</dbReference>
<comment type="similarity">
    <text evidence="3">Belongs to the peptidase M50B family.</text>
</comment>
<dbReference type="GO" id="GO:0008237">
    <property type="term" value="F:metallopeptidase activity"/>
    <property type="evidence" value="ECO:0007669"/>
    <property type="project" value="UniProtKB-KW"/>
</dbReference>
<evidence type="ECO:0000256" key="7">
    <source>
        <dbReference type="ARBA" id="ARBA00022723"/>
    </source>
</evidence>
<protein>
    <submittedName>
        <fullName evidence="14">Peptidase M50</fullName>
    </submittedName>
</protein>
<dbReference type="GeneID" id="22911841"/>
<proteinExistence type="inferred from homology"/>
<dbReference type="eggNOG" id="ENOG502S9T5">
    <property type="taxonomic scope" value="Eukaryota"/>
</dbReference>
<comment type="caution">
    <text evidence="14">The sequence shown here is derived from an EMBL/GenBank/DDBJ whole genome shotgun (WGS) entry which is preliminary data.</text>
</comment>
<name>A0A023B9J6_GRENI</name>
<feature type="transmembrane region" description="Helical" evidence="13">
    <location>
        <begin position="127"/>
        <end position="151"/>
    </location>
</feature>
<gene>
    <name evidence="14" type="ORF">GNI_050100</name>
</gene>
<keyword evidence="4" id="KW-1003">Cell membrane</keyword>
<evidence type="ECO:0000256" key="12">
    <source>
        <dbReference type="ARBA" id="ARBA00023136"/>
    </source>
</evidence>
<keyword evidence="9" id="KW-0862">Zinc</keyword>
<evidence type="ECO:0000256" key="8">
    <source>
        <dbReference type="ARBA" id="ARBA00022801"/>
    </source>
</evidence>
<keyword evidence="11" id="KW-0482">Metalloprotease</keyword>
<feature type="transmembrane region" description="Helical" evidence="13">
    <location>
        <begin position="20"/>
        <end position="38"/>
    </location>
</feature>
<keyword evidence="5" id="KW-0645">Protease</keyword>
<sequence length="265" mass="28975">MLPGNLYSPAEPPNKFTPSLVFIVTVVTFVLLLLLGSYHQRNVCDLVLVGWVLSTGLHEYAHALTAYIGGDRSILAKGYLDLNFLRYIDVTTSIVLPIMMIALGGIALPGAAVMIQSSDLPSAHWDALVSAAGPLGTLVSAVLFRVLMTLLKVLPESSSRVSAEALSFLVEIEFFSLLLNLLPLPPLDGWGIVSPYLSNSCGLKAYLDRSPWNRKTASLITFFVVFVVFSLPPMFEAISSWANTLFLLNPLDVYRGHSRFLTPFD</sequence>
<dbReference type="EMBL" id="AFNH02000385">
    <property type="protein sequence ID" value="EZG72960.1"/>
    <property type="molecule type" value="Genomic_DNA"/>
</dbReference>
<dbReference type="Proteomes" id="UP000019763">
    <property type="component" value="Unassembled WGS sequence"/>
</dbReference>
<dbReference type="AlphaFoldDB" id="A0A023B9J6"/>
<evidence type="ECO:0000256" key="4">
    <source>
        <dbReference type="ARBA" id="ARBA00022475"/>
    </source>
</evidence>
<dbReference type="PANTHER" id="PTHR35864:SF1">
    <property type="entry name" value="ZINC METALLOPROTEASE YWHC-RELATED"/>
    <property type="match status" value="1"/>
</dbReference>
<evidence type="ECO:0000256" key="1">
    <source>
        <dbReference type="ARBA" id="ARBA00001947"/>
    </source>
</evidence>
<feature type="transmembrane region" description="Helical" evidence="13">
    <location>
        <begin position="94"/>
        <end position="115"/>
    </location>
</feature>
<keyword evidence="12 13" id="KW-0472">Membrane</keyword>
<dbReference type="GO" id="GO:0005886">
    <property type="term" value="C:plasma membrane"/>
    <property type="evidence" value="ECO:0007669"/>
    <property type="project" value="UniProtKB-SubCell"/>
</dbReference>
<evidence type="ECO:0000256" key="11">
    <source>
        <dbReference type="ARBA" id="ARBA00023049"/>
    </source>
</evidence>
<dbReference type="GO" id="GO:0046872">
    <property type="term" value="F:metal ion binding"/>
    <property type="evidence" value="ECO:0007669"/>
    <property type="project" value="UniProtKB-KW"/>
</dbReference>
<evidence type="ECO:0000256" key="13">
    <source>
        <dbReference type="SAM" id="Phobius"/>
    </source>
</evidence>
<evidence type="ECO:0000256" key="9">
    <source>
        <dbReference type="ARBA" id="ARBA00022833"/>
    </source>
</evidence>
<evidence type="ECO:0000256" key="10">
    <source>
        <dbReference type="ARBA" id="ARBA00022989"/>
    </source>
</evidence>
<evidence type="ECO:0000313" key="15">
    <source>
        <dbReference type="Proteomes" id="UP000019763"/>
    </source>
</evidence>
<feature type="transmembrane region" description="Helical" evidence="13">
    <location>
        <begin position="219"/>
        <end position="242"/>
    </location>
</feature>
<evidence type="ECO:0000256" key="3">
    <source>
        <dbReference type="ARBA" id="ARBA00007931"/>
    </source>
</evidence>
<dbReference type="VEuPathDB" id="CryptoDB:GNI_050100"/>
<keyword evidence="10 13" id="KW-1133">Transmembrane helix</keyword>
<keyword evidence="6 13" id="KW-0812">Transmembrane</keyword>
<dbReference type="OrthoDB" id="329717at2759"/>
<evidence type="ECO:0000256" key="2">
    <source>
        <dbReference type="ARBA" id="ARBA00004651"/>
    </source>
</evidence>
<dbReference type="InterPro" id="IPR044537">
    <property type="entry name" value="Rip2-like"/>
</dbReference>
<keyword evidence="7" id="KW-0479">Metal-binding</keyword>
<evidence type="ECO:0000256" key="6">
    <source>
        <dbReference type="ARBA" id="ARBA00022692"/>
    </source>
</evidence>
<dbReference type="InterPro" id="IPR052348">
    <property type="entry name" value="Metallopeptidase_M50B"/>
</dbReference>
<organism evidence="14 15">
    <name type="scientific">Gregarina niphandrodes</name>
    <name type="common">Septate eugregarine</name>
    <dbReference type="NCBI Taxonomy" id="110365"/>
    <lineage>
        <taxon>Eukaryota</taxon>
        <taxon>Sar</taxon>
        <taxon>Alveolata</taxon>
        <taxon>Apicomplexa</taxon>
        <taxon>Conoidasida</taxon>
        <taxon>Gregarinasina</taxon>
        <taxon>Eugregarinorida</taxon>
        <taxon>Gregarinidae</taxon>
        <taxon>Gregarina</taxon>
    </lineage>
</organism>